<protein>
    <submittedName>
        <fullName evidence="2">Uncharacterized protein</fullName>
    </submittedName>
</protein>
<feature type="transmembrane region" description="Helical" evidence="1">
    <location>
        <begin position="55"/>
        <end position="77"/>
    </location>
</feature>
<dbReference type="Proteomes" id="UP001152797">
    <property type="component" value="Unassembled WGS sequence"/>
</dbReference>
<gene>
    <name evidence="2" type="ORF">C1SCF055_LOCUS29893</name>
</gene>
<feature type="transmembrane region" description="Helical" evidence="1">
    <location>
        <begin position="206"/>
        <end position="227"/>
    </location>
</feature>
<name>A0A9P1G8X3_9DINO</name>
<keyword evidence="1" id="KW-1133">Transmembrane helix</keyword>
<keyword evidence="1" id="KW-0812">Transmembrane</keyword>
<organism evidence="2">
    <name type="scientific">Cladocopium goreaui</name>
    <dbReference type="NCBI Taxonomy" id="2562237"/>
    <lineage>
        <taxon>Eukaryota</taxon>
        <taxon>Sar</taxon>
        <taxon>Alveolata</taxon>
        <taxon>Dinophyceae</taxon>
        <taxon>Suessiales</taxon>
        <taxon>Symbiodiniaceae</taxon>
        <taxon>Cladocopium</taxon>
    </lineage>
</organism>
<dbReference type="EMBL" id="CAMXCT010003358">
    <property type="protein sequence ID" value="CAI4004076.1"/>
    <property type="molecule type" value="Genomic_DNA"/>
</dbReference>
<keyword evidence="4" id="KW-1185">Reference proteome</keyword>
<feature type="transmembrane region" description="Helical" evidence="1">
    <location>
        <begin position="164"/>
        <end position="186"/>
    </location>
</feature>
<reference evidence="2" key="1">
    <citation type="submission" date="2022-10" db="EMBL/GenBank/DDBJ databases">
        <authorList>
            <person name="Chen Y."/>
            <person name="Dougan E. K."/>
            <person name="Chan C."/>
            <person name="Rhodes N."/>
            <person name="Thang M."/>
        </authorList>
    </citation>
    <scope>NUCLEOTIDE SEQUENCE</scope>
</reference>
<reference evidence="3 4" key="2">
    <citation type="submission" date="2024-05" db="EMBL/GenBank/DDBJ databases">
        <authorList>
            <person name="Chen Y."/>
            <person name="Shah S."/>
            <person name="Dougan E. K."/>
            <person name="Thang M."/>
            <person name="Chan C."/>
        </authorList>
    </citation>
    <scope>NUCLEOTIDE SEQUENCE [LARGE SCALE GENOMIC DNA]</scope>
</reference>
<evidence type="ECO:0000256" key="1">
    <source>
        <dbReference type="SAM" id="Phobius"/>
    </source>
</evidence>
<feature type="transmembrane region" description="Helical" evidence="1">
    <location>
        <begin position="248"/>
        <end position="270"/>
    </location>
</feature>
<proteinExistence type="predicted"/>
<dbReference type="EMBL" id="CAMXCT020003358">
    <property type="protein sequence ID" value="CAL1157451.1"/>
    <property type="molecule type" value="Genomic_DNA"/>
</dbReference>
<feature type="transmembrane region" description="Helical" evidence="1">
    <location>
        <begin position="115"/>
        <end position="143"/>
    </location>
</feature>
<dbReference type="EMBL" id="CAMXCT030003358">
    <property type="protein sequence ID" value="CAL4791388.1"/>
    <property type="molecule type" value="Genomic_DNA"/>
</dbReference>
<feature type="transmembrane region" description="Helical" evidence="1">
    <location>
        <begin position="21"/>
        <end position="43"/>
    </location>
</feature>
<accession>A0A9P1G8X3</accession>
<evidence type="ECO:0000313" key="4">
    <source>
        <dbReference type="Proteomes" id="UP001152797"/>
    </source>
</evidence>
<evidence type="ECO:0000313" key="3">
    <source>
        <dbReference type="EMBL" id="CAL4791388.1"/>
    </source>
</evidence>
<comment type="caution">
    <text evidence="2">The sequence shown here is derived from an EMBL/GenBank/DDBJ whole genome shotgun (WGS) entry which is preliminary data.</text>
</comment>
<sequence>MSVMTRNTRVSRTNSRSCTPELAFCLLVEVGIIIASVVILATMGSGDGITIRTDIGALICGSMILLGMLFLALIELLCQGCAGATEVVLVYLQIAIHINAVGLGAMTLLGHATWLLAQLLLSVAAFAWATACCGAAVNLWYCLYYLQVEPKPRLGFRTSFFLGLHYKSAFLVWAILVALAVSALVFPKLPDTLGLSQELAIAEHVLLMGVGGVFCSALLSPLLLALSQQGRRFMSKAAGRRKGLCLRILTVFVSSVVLHLVTALVIPLLAAR</sequence>
<feature type="transmembrane region" description="Helical" evidence="1">
    <location>
        <begin position="89"/>
        <end position="109"/>
    </location>
</feature>
<keyword evidence="1" id="KW-0472">Membrane</keyword>
<dbReference type="AlphaFoldDB" id="A0A9P1G8X3"/>
<evidence type="ECO:0000313" key="2">
    <source>
        <dbReference type="EMBL" id="CAI4004076.1"/>
    </source>
</evidence>